<dbReference type="SUPFAM" id="SSF52540">
    <property type="entry name" value="P-loop containing nucleoside triphosphate hydrolases"/>
    <property type="match status" value="1"/>
</dbReference>
<dbReference type="InterPro" id="IPR027417">
    <property type="entry name" value="P-loop_NTPase"/>
</dbReference>
<feature type="domain" description="ABC transporter" evidence="4">
    <location>
        <begin position="22"/>
        <end position="262"/>
    </location>
</feature>
<organism evidence="5 6">
    <name type="scientific">Aquibaculum arenosum</name>
    <dbReference type="NCBI Taxonomy" id="3032591"/>
    <lineage>
        <taxon>Bacteria</taxon>
        <taxon>Pseudomonadati</taxon>
        <taxon>Pseudomonadota</taxon>
        <taxon>Alphaproteobacteria</taxon>
        <taxon>Rhodospirillales</taxon>
        <taxon>Rhodovibrionaceae</taxon>
        <taxon>Aquibaculum</taxon>
    </lineage>
</organism>
<keyword evidence="3 5" id="KW-0067">ATP-binding</keyword>
<evidence type="ECO:0000256" key="1">
    <source>
        <dbReference type="ARBA" id="ARBA00022448"/>
    </source>
</evidence>
<sequence>MSTATVRSVSERLSAAGTANALELRGVTKRFGALAALTDVTITVKPGERRAVLGSNGAGKTTLFNCVTGDFLPTSGTIRLFGEDVTNFPAHERIRRGLRRTYQISLLFTGLTVFDNVYLACRGVSRGRFSMLRPRKGDTLVQSAYELIEAVHLSDIAQIKVSELSYGQQRQLEIALALAGAPRFVLFDEPAAGLSPKERAELVEILTNLPSHIGYIIIEHDMDVALRVAETVSMMHNGRIFKEGLPSEIESDPEVQELYLGGGHG</sequence>
<dbReference type="InterPro" id="IPR003439">
    <property type="entry name" value="ABC_transporter-like_ATP-bd"/>
</dbReference>
<dbReference type="GO" id="GO:0005524">
    <property type="term" value="F:ATP binding"/>
    <property type="evidence" value="ECO:0007669"/>
    <property type="project" value="UniProtKB-KW"/>
</dbReference>
<dbReference type="CDD" id="cd03219">
    <property type="entry name" value="ABC_Mj1267_LivG_branched"/>
    <property type="match status" value="1"/>
</dbReference>
<name>A0ABT5YKP6_9PROT</name>
<keyword evidence="2" id="KW-0547">Nucleotide-binding</keyword>
<proteinExistence type="predicted"/>
<dbReference type="InterPro" id="IPR003593">
    <property type="entry name" value="AAA+_ATPase"/>
</dbReference>
<dbReference type="Proteomes" id="UP001215503">
    <property type="component" value="Unassembled WGS sequence"/>
</dbReference>
<protein>
    <submittedName>
        <fullName evidence="5">ABC transporter ATP-binding protein</fullName>
    </submittedName>
</protein>
<evidence type="ECO:0000259" key="4">
    <source>
        <dbReference type="PROSITE" id="PS50893"/>
    </source>
</evidence>
<keyword evidence="1" id="KW-0813">Transport</keyword>
<evidence type="ECO:0000256" key="3">
    <source>
        <dbReference type="ARBA" id="ARBA00022840"/>
    </source>
</evidence>
<dbReference type="PANTHER" id="PTHR45772:SF7">
    <property type="entry name" value="AMINO ACID ABC TRANSPORTER ATP-BINDING PROTEIN"/>
    <property type="match status" value="1"/>
</dbReference>
<evidence type="ECO:0000313" key="6">
    <source>
        <dbReference type="Proteomes" id="UP001215503"/>
    </source>
</evidence>
<dbReference type="PROSITE" id="PS50893">
    <property type="entry name" value="ABC_TRANSPORTER_2"/>
    <property type="match status" value="1"/>
</dbReference>
<dbReference type="SMART" id="SM00382">
    <property type="entry name" value="AAA"/>
    <property type="match status" value="1"/>
</dbReference>
<dbReference type="RefSeq" id="WP_275819650.1">
    <property type="nucleotide sequence ID" value="NZ_JARHUD010000001.1"/>
</dbReference>
<dbReference type="Gene3D" id="3.40.50.300">
    <property type="entry name" value="P-loop containing nucleotide triphosphate hydrolases"/>
    <property type="match status" value="1"/>
</dbReference>
<evidence type="ECO:0000256" key="2">
    <source>
        <dbReference type="ARBA" id="ARBA00022741"/>
    </source>
</evidence>
<keyword evidence="6" id="KW-1185">Reference proteome</keyword>
<dbReference type="EMBL" id="JARHUD010000001">
    <property type="protein sequence ID" value="MDF2094824.1"/>
    <property type="molecule type" value="Genomic_DNA"/>
</dbReference>
<dbReference type="InterPro" id="IPR051120">
    <property type="entry name" value="ABC_AA/LPS_Transport"/>
</dbReference>
<reference evidence="5 6" key="1">
    <citation type="submission" date="2023-03" db="EMBL/GenBank/DDBJ databases">
        <title>Fodinicurvata sp. CAU 1616 isolated from sea sendiment.</title>
        <authorList>
            <person name="Kim W."/>
        </authorList>
    </citation>
    <scope>NUCLEOTIDE SEQUENCE [LARGE SCALE GENOMIC DNA]</scope>
    <source>
        <strain evidence="5 6">CAU 1616</strain>
    </source>
</reference>
<gene>
    <name evidence="5" type="ORF">P2G67_02400</name>
</gene>
<dbReference type="PANTHER" id="PTHR45772">
    <property type="entry name" value="CONSERVED COMPONENT OF ABC TRANSPORTER FOR NATURAL AMINO ACIDS-RELATED"/>
    <property type="match status" value="1"/>
</dbReference>
<evidence type="ECO:0000313" key="5">
    <source>
        <dbReference type="EMBL" id="MDF2094824.1"/>
    </source>
</evidence>
<comment type="caution">
    <text evidence="5">The sequence shown here is derived from an EMBL/GenBank/DDBJ whole genome shotgun (WGS) entry which is preliminary data.</text>
</comment>
<accession>A0ABT5YKP6</accession>
<dbReference type="Pfam" id="PF00005">
    <property type="entry name" value="ABC_tran"/>
    <property type="match status" value="1"/>
</dbReference>